<protein>
    <submittedName>
        <fullName evidence="2">DUF4012 domain-containing protein</fullName>
    </submittedName>
</protein>
<dbReference type="EMBL" id="JBHTIL010000001">
    <property type="protein sequence ID" value="MFD0924712.1"/>
    <property type="molecule type" value="Genomic_DNA"/>
</dbReference>
<dbReference type="InterPro" id="IPR025101">
    <property type="entry name" value="DUF4012"/>
</dbReference>
<dbReference type="Pfam" id="PF13196">
    <property type="entry name" value="DUF4012"/>
    <property type="match status" value="1"/>
</dbReference>
<gene>
    <name evidence="2" type="ORF">ACFQ04_03090</name>
</gene>
<proteinExistence type="predicted"/>
<name>A0ABW3G3C5_9NOCA</name>
<feature type="region of interest" description="Disordered" evidence="1">
    <location>
        <begin position="359"/>
        <end position="383"/>
    </location>
</feature>
<evidence type="ECO:0000313" key="2">
    <source>
        <dbReference type="EMBL" id="MFD0924712.1"/>
    </source>
</evidence>
<organism evidence="2 3">
    <name type="scientific">Williamsia deligens</name>
    <dbReference type="NCBI Taxonomy" id="321325"/>
    <lineage>
        <taxon>Bacteria</taxon>
        <taxon>Bacillati</taxon>
        <taxon>Actinomycetota</taxon>
        <taxon>Actinomycetes</taxon>
        <taxon>Mycobacteriales</taxon>
        <taxon>Nocardiaceae</taxon>
        <taxon>Williamsia</taxon>
    </lineage>
</organism>
<evidence type="ECO:0000256" key="1">
    <source>
        <dbReference type="SAM" id="MobiDB-lite"/>
    </source>
</evidence>
<dbReference type="Proteomes" id="UP001597068">
    <property type="component" value="Unassembled WGS sequence"/>
</dbReference>
<comment type="caution">
    <text evidence="2">The sequence shown here is derived from an EMBL/GenBank/DDBJ whole genome shotgun (WGS) entry which is preliminary data.</text>
</comment>
<reference evidence="3" key="1">
    <citation type="journal article" date="2019" name="Int. J. Syst. Evol. Microbiol.">
        <title>The Global Catalogue of Microorganisms (GCM) 10K type strain sequencing project: providing services to taxonomists for standard genome sequencing and annotation.</title>
        <authorList>
            <consortium name="The Broad Institute Genomics Platform"/>
            <consortium name="The Broad Institute Genome Sequencing Center for Infectious Disease"/>
            <person name="Wu L."/>
            <person name="Ma J."/>
        </authorList>
    </citation>
    <scope>NUCLEOTIDE SEQUENCE [LARGE SCALE GENOMIC DNA]</scope>
    <source>
        <strain evidence="3">CCUG 50873</strain>
    </source>
</reference>
<sequence>MLGADAPRTMAIVVENDSEARATGGLPGGLVVVRFDRGRMRILRIVEDLAGPAKAPTDLGADYRGLYGFAQPTQLWQTSNLSPSFPYAARIWRSLTRQQTGIEPDIVVGIDSHALSDVLRVVGGVTLDDDRTVTADSVIPFIGLDSYQQFGDDRAGRKTVMGQVARLTLVKIMQGRFDAHELVTAIAGAANSSRITVWSSSSAEQAQLTVTPVAGELPFTPDPYVGVFVNNSYGSKLDYFLDRAIRVAYGVCSATRQQVTVTVILTNSTPQGRYAPEVLGTFLPYVPDGGRLPPRSNRLSVYLFGTWASRTTSVSLDGRPTPFGTGVENRRPVSFAVVDLAPGEPARLAFSVDMPRRDSPALIPTQPLTRPASVRVDGRPCTS</sequence>
<evidence type="ECO:0000313" key="3">
    <source>
        <dbReference type="Proteomes" id="UP001597068"/>
    </source>
</evidence>
<keyword evidence="3" id="KW-1185">Reference proteome</keyword>
<dbReference type="RefSeq" id="WP_301283194.1">
    <property type="nucleotide sequence ID" value="NZ_JBHTIL010000001.1"/>
</dbReference>
<accession>A0ABW3G3C5</accession>